<dbReference type="InterPro" id="IPR013216">
    <property type="entry name" value="Methyltransf_11"/>
</dbReference>
<dbReference type="AlphaFoldDB" id="A0A919PNH1"/>
<evidence type="ECO:0000313" key="2">
    <source>
        <dbReference type="EMBL" id="GIG45363.1"/>
    </source>
</evidence>
<dbReference type="InterPro" id="IPR029063">
    <property type="entry name" value="SAM-dependent_MTases_sf"/>
</dbReference>
<sequence>MDGAARRWAEVLDLLVEVVPPGPAGVIVDSFDGHSRVVADRLAAALRAGGRSCARLPSTGTPGPVSAGMAGLRRAQRLAQAGPGAGPRLAPTPLLQQALVVADGPQWRAQAPDGGWTVVIWLRTQPPAAGADRSAGAHVVIDLHDPGWPVIRHVDAALTGRDRWYLAESRAFFAARAATWDSRFGDDQPAYAAAVAESGLPAGATVVDVGCGTGRALPALRAAVGPTGTVVGLDVTPQMLAVAGPNGAAATAGLVLADARRLPFAAAGIDAIFAAGLIMHLPDTIAGLRELARVTRPGGRLVLFHPSGRAALAARHGRALRPDEPLAEGPLRISAVRAGWQVVHYDDPPDRFLAIAVRTGGE</sequence>
<evidence type="ECO:0000259" key="1">
    <source>
        <dbReference type="Pfam" id="PF08241"/>
    </source>
</evidence>
<keyword evidence="3" id="KW-1185">Reference proteome</keyword>
<organism evidence="2 3">
    <name type="scientific">Dactylosporangium siamense</name>
    <dbReference type="NCBI Taxonomy" id="685454"/>
    <lineage>
        <taxon>Bacteria</taxon>
        <taxon>Bacillati</taxon>
        <taxon>Actinomycetota</taxon>
        <taxon>Actinomycetes</taxon>
        <taxon>Micromonosporales</taxon>
        <taxon>Micromonosporaceae</taxon>
        <taxon>Dactylosporangium</taxon>
    </lineage>
</organism>
<dbReference type="SUPFAM" id="SSF53335">
    <property type="entry name" value="S-adenosyl-L-methionine-dependent methyltransferases"/>
    <property type="match status" value="1"/>
</dbReference>
<feature type="domain" description="Methyltransferase type 11" evidence="1">
    <location>
        <begin position="207"/>
        <end position="303"/>
    </location>
</feature>
<dbReference type="CDD" id="cd02440">
    <property type="entry name" value="AdoMet_MTases"/>
    <property type="match status" value="1"/>
</dbReference>
<dbReference type="RefSeq" id="WP_203847168.1">
    <property type="nucleotide sequence ID" value="NZ_BAAAVW010000011.1"/>
</dbReference>
<gene>
    <name evidence="2" type="ORF">Dsi01nite_034040</name>
</gene>
<evidence type="ECO:0000313" key="3">
    <source>
        <dbReference type="Proteomes" id="UP000660611"/>
    </source>
</evidence>
<dbReference type="Gene3D" id="3.40.50.150">
    <property type="entry name" value="Vaccinia Virus protein VP39"/>
    <property type="match status" value="1"/>
</dbReference>
<proteinExistence type="predicted"/>
<dbReference type="PANTHER" id="PTHR43591:SF24">
    <property type="entry name" value="2-METHOXY-6-POLYPRENYL-1,4-BENZOQUINOL METHYLASE, MITOCHONDRIAL"/>
    <property type="match status" value="1"/>
</dbReference>
<dbReference type="Pfam" id="PF08241">
    <property type="entry name" value="Methyltransf_11"/>
    <property type="match status" value="1"/>
</dbReference>
<reference evidence="2" key="1">
    <citation type="submission" date="2021-01" db="EMBL/GenBank/DDBJ databases">
        <title>Whole genome shotgun sequence of Dactylosporangium siamense NBRC 106093.</title>
        <authorList>
            <person name="Komaki H."/>
            <person name="Tamura T."/>
        </authorList>
    </citation>
    <scope>NUCLEOTIDE SEQUENCE</scope>
    <source>
        <strain evidence="2">NBRC 106093</strain>
    </source>
</reference>
<accession>A0A919PNH1</accession>
<dbReference type="PANTHER" id="PTHR43591">
    <property type="entry name" value="METHYLTRANSFERASE"/>
    <property type="match status" value="1"/>
</dbReference>
<dbReference type="Proteomes" id="UP000660611">
    <property type="component" value="Unassembled WGS sequence"/>
</dbReference>
<protein>
    <recommendedName>
        <fullName evidence="1">Methyltransferase type 11 domain-containing protein</fullName>
    </recommendedName>
</protein>
<dbReference type="EMBL" id="BONQ01000052">
    <property type="protein sequence ID" value="GIG45363.1"/>
    <property type="molecule type" value="Genomic_DNA"/>
</dbReference>
<name>A0A919PNH1_9ACTN</name>
<comment type="caution">
    <text evidence="2">The sequence shown here is derived from an EMBL/GenBank/DDBJ whole genome shotgun (WGS) entry which is preliminary data.</text>
</comment>
<dbReference type="GO" id="GO:0008757">
    <property type="term" value="F:S-adenosylmethionine-dependent methyltransferase activity"/>
    <property type="evidence" value="ECO:0007669"/>
    <property type="project" value="InterPro"/>
</dbReference>